<evidence type="ECO:0000313" key="2">
    <source>
        <dbReference type="Proteomes" id="UP000008068"/>
    </source>
</evidence>
<dbReference type="HOGENOM" id="CLU_3360189_0_0_1"/>
<dbReference type="EMBL" id="GL380776">
    <property type="protein sequence ID" value="EGT60526.1"/>
    <property type="molecule type" value="Genomic_DNA"/>
</dbReference>
<name>G0PJZ6_CAEBE</name>
<organism evidence="2">
    <name type="scientific">Caenorhabditis brenneri</name>
    <name type="common">Nematode worm</name>
    <dbReference type="NCBI Taxonomy" id="135651"/>
    <lineage>
        <taxon>Eukaryota</taxon>
        <taxon>Metazoa</taxon>
        <taxon>Ecdysozoa</taxon>
        <taxon>Nematoda</taxon>
        <taxon>Chromadorea</taxon>
        <taxon>Rhabditida</taxon>
        <taxon>Rhabditina</taxon>
        <taxon>Rhabditomorpha</taxon>
        <taxon>Rhabditoidea</taxon>
        <taxon>Rhabditidae</taxon>
        <taxon>Peloderinae</taxon>
        <taxon>Caenorhabditis</taxon>
    </lineage>
</organism>
<proteinExistence type="predicted"/>
<dbReference type="Proteomes" id="UP000008068">
    <property type="component" value="Unassembled WGS sequence"/>
</dbReference>
<protein>
    <submittedName>
        <fullName evidence="1">Uncharacterized protein</fullName>
    </submittedName>
</protein>
<accession>G0PJZ6</accession>
<dbReference type="InParanoid" id="G0PJZ6"/>
<gene>
    <name evidence="1" type="ORF">CAEBREN_22962</name>
</gene>
<sequence length="36" mass="4149">MRERRRNSGATGKIGGISEHRCLGFIKHNFFFPLKS</sequence>
<dbReference type="AlphaFoldDB" id="G0PJZ6"/>
<evidence type="ECO:0000313" key="1">
    <source>
        <dbReference type="EMBL" id="EGT60526.1"/>
    </source>
</evidence>
<reference evidence="2" key="1">
    <citation type="submission" date="2011-07" db="EMBL/GenBank/DDBJ databases">
        <authorList>
            <consortium name="Caenorhabditis brenneri Sequencing and Analysis Consortium"/>
            <person name="Wilson R.K."/>
        </authorList>
    </citation>
    <scope>NUCLEOTIDE SEQUENCE [LARGE SCALE GENOMIC DNA]</scope>
    <source>
        <strain evidence="2">PB2801</strain>
    </source>
</reference>
<keyword evidence="2" id="KW-1185">Reference proteome</keyword>